<feature type="region of interest" description="Disordered" evidence="1">
    <location>
        <begin position="181"/>
        <end position="212"/>
    </location>
</feature>
<feature type="region of interest" description="Disordered" evidence="1">
    <location>
        <begin position="125"/>
        <end position="166"/>
    </location>
</feature>
<evidence type="ECO:0000313" key="2">
    <source>
        <dbReference type="EMBL" id="KAK7488332.1"/>
    </source>
</evidence>
<dbReference type="EMBL" id="JACVVK020000152">
    <property type="protein sequence ID" value="KAK7488332.1"/>
    <property type="molecule type" value="Genomic_DNA"/>
</dbReference>
<comment type="caution">
    <text evidence="2">The sequence shown here is derived from an EMBL/GenBank/DDBJ whole genome shotgun (WGS) entry which is preliminary data.</text>
</comment>
<dbReference type="AlphaFoldDB" id="A0ABD0KMJ9"/>
<dbReference type="InterPro" id="IPR027867">
    <property type="entry name" value="SPATA48"/>
</dbReference>
<proteinExistence type="predicted"/>
<protein>
    <submittedName>
        <fullName evidence="2">Uncharacterized protein</fullName>
    </submittedName>
</protein>
<gene>
    <name evidence="2" type="ORF">BaRGS_00020491</name>
</gene>
<organism evidence="2 3">
    <name type="scientific">Batillaria attramentaria</name>
    <dbReference type="NCBI Taxonomy" id="370345"/>
    <lineage>
        <taxon>Eukaryota</taxon>
        <taxon>Metazoa</taxon>
        <taxon>Spiralia</taxon>
        <taxon>Lophotrochozoa</taxon>
        <taxon>Mollusca</taxon>
        <taxon>Gastropoda</taxon>
        <taxon>Caenogastropoda</taxon>
        <taxon>Sorbeoconcha</taxon>
        <taxon>Cerithioidea</taxon>
        <taxon>Batillariidae</taxon>
        <taxon>Batillaria</taxon>
    </lineage>
</organism>
<accession>A0ABD0KMJ9</accession>
<dbReference type="PANTHER" id="PTHR34759:SF1">
    <property type="entry name" value="SPERMATOGENESIS-ASSOCIATED PROTEIN 48"/>
    <property type="match status" value="1"/>
</dbReference>
<name>A0ABD0KMJ9_9CAEN</name>
<evidence type="ECO:0000256" key="1">
    <source>
        <dbReference type="SAM" id="MobiDB-lite"/>
    </source>
</evidence>
<dbReference type="PANTHER" id="PTHR34759">
    <property type="entry name" value="SPERMATOGENESIS-ASSOCIATED PROTEIN 48"/>
    <property type="match status" value="1"/>
</dbReference>
<sequence>MAEAVADKTVLADSTTKTRPHFQTYLMVDANAGGHSVQQIEEKRRIRHMKFPSLRGRHDFDSFQTGLSSPAFKVWNDDGDHHANAPYRSYDNIIDPVSGFVSAGGDVDRQTGHDHIRSLVQLNDTPQSAMPKAKNSVRASEPAAPPELKRENTWVPGGPTPWNSRKTSDIWIRSQLGGWTSDYDPRQQAPEVKRSKSMYVPKPPSEESKTSRDHLALKYMYSSSTQRSYAEVPWDNMLPPKTWAPVSTMEEKPDMISQCFTKKKYDPAAQEWQSTGRSWDWFQRRRGYYKTQPINFSSPCPRAKQIPLYGGSIGAENLEEIDNAQEPFTPFTVKRVPIPRPSETAHRPNIPGYAGCTLWQGHYAPANTHPAPEPPKQPTTSIVYRNMPLPSAQPVKREAEMSRMVTLVPPCNPFNTIQKEEAVVA</sequence>
<evidence type="ECO:0000313" key="3">
    <source>
        <dbReference type="Proteomes" id="UP001519460"/>
    </source>
</evidence>
<reference evidence="2 3" key="1">
    <citation type="journal article" date="2023" name="Sci. Data">
        <title>Genome assembly of the Korean intertidal mud-creeper Batillaria attramentaria.</title>
        <authorList>
            <person name="Patra A.K."/>
            <person name="Ho P.T."/>
            <person name="Jun S."/>
            <person name="Lee S.J."/>
            <person name="Kim Y."/>
            <person name="Won Y.J."/>
        </authorList>
    </citation>
    <scope>NUCLEOTIDE SEQUENCE [LARGE SCALE GENOMIC DNA]</scope>
    <source>
        <strain evidence="2">Wonlab-2016</strain>
    </source>
</reference>
<dbReference type="Proteomes" id="UP001519460">
    <property type="component" value="Unassembled WGS sequence"/>
</dbReference>
<dbReference type="Pfam" id="PF15073">
    <property type="entry name" value="SPATA48"/>
    <property type="match status" value="1"/>
</dbReference>
<keyword evidence="3" id="KW-1185">Reference proteome</keyword>